<organism evidence="2 3">
    <name type="scientific">Bimuria novae-zelandiae CBS 107.79</name>
    <dbReference type="NCBI Taxonomy" id="1447943"/>
    <lineage>
        <taxon>Eukaryota</taxon>
        <taxon>Fungi</taxon>
        <taxon>Dikarya</taxon>
        <taxon>Ascomycota</taxon>
        <taxon>Pezizomycotina</taxon>
        <taxon>Dothideomycetes</taxon>
        <taxon>Pleosporomycetidae</taxon>
        <taxon>Pleosporales</taxon>
        <taxon>Massarineae</taxon>
        <taxon>Didymosphaeriaceae</taxon>
        <taxon>Bimuria</taxon>
    </lineage>
</organism>
<evidence type="ECO:0000313" key="3">
    <source>
        <dbReference type="Proteomes" id="UP000800036"/>
    </source>
</evidence>
<dbReference type="OrthoDB" id="10641972at2759"/>
<keyword evidence="3" id="KW-1185">Reference proteome</keyword>
<name>A0A6A5UIT5_9PLEO</name>
<proteinExistence type="predicted"/>
<reference evidence="2" key="1">
    <citation type="journal article" date="2020" name="Stud. Mycol.">
        <title>101 Dothideomycetes genomes: a test case for predicting lifestyles and emergence of pathogens.</title>
        <authorList>
            <person name="Haridas S."/>
            <person name="Albert R."/>
            <person name="Binder M."/>
            <person name="Bloem J."/>
            <person name="Labutti K."/>
            <person name="Salamov A."/>
            <person name="Andreopoulos B."/>
            <person name="Baker S."/>
            <person name="Barry K."/>
            <person name="Bills G."/>
            <person name="Bluhm B."/>
            <person name="Cannon C."/>
            <person name="Castanera R."/>
            <person name="Culley D."/>
            <person name="Daum C."/>
            <person name="Ezra D."/>
            <person name="Gonzalez J."/>
            <person name="Henrissat B."/>
            <person name="Kuo A."/>
            <person name="Liang C."/>
            <person name="Lipzen A."/>
            <person name="Lutzoni F."/>
            <person name="Magnuson J."/>
            <person name="Mondo S."/>
            <person name="Nolan M."/>
            <person name="Ohm R."/>
            <person name="Pangilinan J."/>
            <person name="Park H.-J."/>
            <person name="Ramirez L."/>
            <person name="Alfaro M."/>
            <person name="Sun H."/>
            <person name="Tritt A."/>
            <person name="Yoshinaga Y."/>
            <person name="Zwiers L.-H."/>
            <person name="Turgeon B."/>
            <person name="Goodwin S."/>
            <person name="Spatafora J."/>
            <person name="Crous P."/>
            <person name="Grigoriev I."/>
        </authorList>
    </citation>
    <scope>NUCLEOTIDE SEQUENCE</scope>
    <source>
        <strain evidence="2">CBS 107.79</strain>
    </source>
</reference>
<dbReference type="Proteomes" id="UP000800036">
    <property type="component" value="Unassembled WGS sequence"/>
</dbReference>
<evidence type="ECO:0000313" key="2">
    <source>
        <dbReference type="EMBL" id="KAF1964564.1"/>
    </source>
</evidence>
<feature type="region of interest" description="Disordered" evidence="1">
    <location>
        <begin position="186"/>
        <end position="225"/>
    </location>
</feature>
<protein>
    <submittedName>
        <fullName evidence="2">Uncharacterized protein</fullName>
    </submittedName>
</protein>
<evidence type="ECO:0000256" key="1">
    <source>
        <dbReference type="SAM" id="MobiDB-lite"/>
    </source>
</evidence>
<gene>
    <name evidence="2" type="ORF">BU23DRAFT_575599</name>
</gene>
<dbReference type="AlphaFoldDB" id="A0A6A5UIT5"/>
<dbReference type="EMBL" id="ML976782">
    <property type="protein sequence ID" value="KAF1964564.1"/>
    <property type="molecule type" value="Genomic_DNA"/>
</dbReference>
<sequence length="306" mass="34006">MGHRISRTDLPMHPIRKTPGGLDFGHPLKHEWPLILVVPWSWVANGQLFEALRSPLEPRLAQHTLGCCSRNVICRTYLNEEGGNFSSSFRWRECSVVLLSSYFQRRWRQYLITQQTKLFALFNDPTCELGPWGEFTYEEMELPDEKFVEDTWFPCSIPFLMSDIDLESLQDTQTLETRAGASDGANEISYNFGGPSTLSEEDVESIGKNHTANRSDVGDSAPDPENDAVEISLAAAPAIAVSDSINDVQWEFPSCVVKQAGDSNQGREISSPTKSACLTNTYGASGIVRERSSGKKGVKTMTTTNT</sequence>
<accession>A0A6A5UIT5</accession>